<evidence type="ECO:0000259" key="4">
    <source>
        <dbReference type="Pfam" id="PF02719"/>
    </source>
</evidence>
<accession>A0ABM7WS46</accession>
<proteinExistence type="inferred from homology"/>
<feature type="region of interest" description="Disordered" evidence="2">
    <location>
        <begin position="609"/>
        <end position="646"/>
    </location>
</feature>
<evidence type="ECO:0000313" key="6">
    <source>
        <dbReference type="Proteomes" id="UP001162891"/>
    </source>
</evidence>
<feature type="transmembrane region" description="Helical" evidence="3">
    <location>
        <begin position="69"/>
        <end position="92"/>
    </location>
</feature>
<evidence type="ECO:0000256" key="3">
    <source>
        <dbReference type="SAM" id="Phobius"/>
    </source>
</evidence>
<organism evidence="5 6">
    <name type="scientific">Anaeromyxobacter oryzae</name>
    <dbReference type="NCBI Taxonomy" id="2918170"/>
    <lineage>
        <taxon>Bacteria</taxon>
        <taxon>Pseudomonadati</taxon>
        <taxon>Myxococcota</taxon>
        <taxon>Myxococcia</taxon>
        <taxon>Myxococcales</taxon>
        <taxon>Cystobacterineae</taxon>
        <taxon>Anaeromyxobacteraceae</taxon>
        <taxon>Anaeromyxobacter</taxon>
    </lineage>
</organism>
<feature type="transmembrane region" description="Helical" evidence="3">
    <location>
        <begin position="39"/>
        <end position="57"/>
    </location>
</feature>
<dbReference type="InterPro" id="IPR003869">
    <property type="entry name" value="Polysac_CapD-like"/>
</dbReference>
<comment type="similarity">
    <text evidence="1">Belongs to the polysaccharide synthase family.</text>
</comment>
<protein>
    <submittedName>
        <fullName evidence="5">Polysaccharide biosynthesis protein CapD</fullName>
    </submittedName>
</protein>
<dbReference type="EMBL" id="AP025591">
    <property type="protein sequence ID" value="BDG02297.1"/>
    <property type="molecule type" value="Genomic_DNA"/>
</dbReference>
<dbReference type="InterPro" id="IPR051203">
    <property type="entry name" value="Polysaccharide_Synthase-Rel"/>
</dbReference>
<dbReference type="CDD" id="cd05237">
    <property type="entry name" value="UDP_invert_4-6DH_SDR_e"/>
    <property type="match status" value="1"/>
</dbReference>
<keyword evidence="3" id="KW-0472">Membrane</keyword>
<feature type="compositionally biased region" description="Basic and acidic residues" evidence="2">
    <location>
        <begin position="613"/>
        <end position="623"/>
    </location>
</feature>
<evidence type="ECO:0000313" key="5">
    <source>
        <dbReference type="EMBL" id="BDG02297.1"/>
    </source>
</evidence>
<dbReference type="Gene3D" id="3.40.50.720">
    <property type="entry name" value="NAD(P)-binding Rossmann-like Domain"/>
    <property type="match status" value="2"/>
</dbReference>
<evidence type="ECO:0000256" key="1">
    <source>
        <dbReference type="ARBA" id="ARBA00007430"/>
    </source>
</evidence>
<dbReference type="PANTHER" id="PTHR43318">
    <property type="entry name" value="UDP-N-ACETYLGLUCOSAMINE 4,6-DEHYDRATASE"/>
    <property type="match status" value="1"/>
</dbReference>
<dbReference type="Proteomes" id="UP001162891">
    <property type="component" value="Chromosome"/>
</dbReference>
<dbReference type="PANTHER" id="PTHR43318:SF1">
    <property type="entry name" value="POLYSACCHARIDE BIOSYNTHESIS PROTEIN EPSC-RELATED"/>
    <property type="match status" value="1"/>
</dbReference>
<dbReference type="Pfam" id="PF02719">
    <property type="entry name" value="Polysacc_synt_2"/>
    <property type="match status" value="1"/>
</dbReference>
<evidence type="ECO:0000256" key="2">
    <source>
        <dbReference type="SAM" id="MobiDB-lite"/>
    </source>
</evidence>
<feature type="domain" description="Polysaccharide biosynthesis protein CapD-like" evidence="4">
    <location>
        <begin position="278"/>
        <end position="559"/>
    </location>
</feature>
<dbReference type="Pfam" id="PF13727">
    <property type="entry name" value="CoA_binding_3"/>
    <property type="match status" value="1"/>
</dbReference>
<sequence length="646" mass="71028">MLMVTFDAVSTAFAVCAAWLIRFETQECPPSFAAPRRWTIAIVVCARTVALVGAGLHRWSFDLPGIPEGLRLLSVQIAGSLAFVAIVAALGIPVPRSIYPLEFLVSTALITGYRYLPSLLEERRRSWARLRGGATARTLIVGAGEAGELLAHDLRRSADSKYHLVGFVDDDPEKLGTQLAGRPVLGKLSDLPRLIQAHRASRVLLAIARLPPARIRELLAACASSKARFKIIPASFTVLDDRISAAMLHDLSAEDLLPRAAVAFDPREIRDRVQDRNILVTGAGGSIGSEIARQLAMHGARTLVLVDLNENELYLTALRLGELYPGVTIRCEVADIREWRRLLRLGERYRPHYVFHAAAHKHVPLMEYAPEEAIKNNVFGTRNVARMASRCGAERFVLISTDKAVRPTSVMGASKRVAELVVRDVARRSATRMTSVRFGNVLGSAGSVVPIFKRQIAQGGPVTVTHPECTRYFMTIPEAVGLVLVAGLRCEGDLCVLDMGEPIRIVDLARSLITMAGRVPGEEIPIVYTGLRPGEKLYEELLTEEEERTEQVRDRIHVARGLAPPRRFRERLAELRRAARAGDSDRLLELLRELVPTYTVTRNEAGTVAGVDVPDRDRQDDRLPAPVIDLRPGGPRGGSHLKEGSP</sequence>
<keyword evidence="3" id="KW-0812">Transmembrane</keyword>
<reference evidence="6" key="1">
    <citation type="journal article" date="2022" name="Int. J. Syst. Evol. Microbiol.">
        <title>Anaeromyxobacter oryzae sp. nov., Anaeromyxobacter diazotrophicus sp. nov. and Anaeromyxobacter paludicola sp. nov., isolated from paddy soils.</title>
        <authorList>
            <person name="Itoh H."/>
            <person name="Xu Z."/>
            <person name="Mise K."/>
            <person name="Masuda Y."/>
            <person name="Ushijima N."/>
            <person name="Hayakawa C."/>
            <person name="Shiratori Y."/>
            <person name="Senoo K."/>
        </authorList>
    </citation>
    <scope>NUCLEOTIDE SEQUENCE [LARGE SCALE GENOMIC DNA]</scope>
    <source>
        <strain evidence="6">Red232</strain>
    </source>
</reference>
<keyword evidence="6" id="KW-1185">Reference proteome</keyword>
<name>A0ABM7WS46_9BACT</name>
<dbReference type="InterPro" id="IPR036291">
    <property type="entry name" value="NAD(P)-bd_dom_sf"/>
</dbReference>
<keyword evidence="3" id="KW-1133">Transmembrane helix</keyword>
<dbReference type="SUPFAM" id="SSF51735">
    <property type="entry name" value="NAD(P)-binding Rossmann-fold domains"/>
    <property type="match status" value="2"/>
</dbReference>
<gene>
    <name evidence="5" type="ORF">AMOR_12930</name>
</gene>